<reference evidence="1 2" key="1">
    <citation type="submission" date="2016-11" db="EMBL/GenBank/DDBJ databases">
        <authorList>
            <person name="Jaros S."/>
            <person name="Januszkiewicz K."/>
            <person name="Wedrychowicz H."/>
        </authorList>
    </citation>
    <scope>NUCLEOTIDE SEQUENCE [LARGE SCALE GENOMIC DNA]</scope>
    <source>
        <strain evidence="1 2">DSM 24787</strain>
    </source>
</reference>
<keyword evidence="2" id="KW-1185">Reference proteome</keyword>
<protein>
    <submittedName>
        <fullName evidence="1">Uncharacterized protein</fullName>
    </submittedName>
</protein>
<name>A0A1N6JXH7_9BACT</name>
<dbReference type="AlphaFoldDB" id="A0A1N6JXH7"/>
<gene>
    <name evidence="1" type="ORF">SAMN04488055_4627</name>
</gene>
<dbReference type="Proteomes" id="UP000185003">
    <property type="component" value="Unassembled WGS sequence"/>
</dbReference>
<dbReference type="EMBL" id="FSRA01000002">
    <property type="protein sequence ID" value="SIO48933.1"/>
    <property type="molecule type" value="Genomic_DNA"/>
</dbReference>
<sequence>MVIATNKAQFSNRTDETTGTLRTIAPHPLAANDLFLAFKPAAVHKSSGYLRIMGTGSIAALPLTKVYLRFSKPGVDLFQVKILEVTTTIINPLFSFYVDIPVGTTSHAELHNIYATSQFNGSTSLYLSGAYINAEPDDIWTAFFYYETAAEGNLLPGNLKIASVVAEYKEN</sequence>
<evidence type="ECO:0000313" key="2">
    <source>
        <dbReference type="Proteomes" id="UP000185003"/>
    </source>
</evidence>
<accession>A0A1N6JXH7</accession>
<organism evidence="1 2">
    <name type="scientific">Chitinophaga niabensis</name>
    <dbReference type="NCBI Taxonomy" id="536979"/>
    <lineage>
        <taxon>Bacteria</taxon>
        <taxon>Pseudomonadati</taxon>
        <taxon>Bacteroidota</taxon>
        <taxon>Chitinophagia</taxon>
        <taxon>Chitinophagales</taxon>
        <taxon>Chitinophagaceae</taxon>
        <taxon>Chitinophaga</taxon>
    </lineage>
</organism>
<evidence type="ECO:0000313" key="1">
    <source>
        <dbReference type="EMBL" id="SIO48933.1"/>
    </source>
</evidence>
<dbReference type="RefSeq" id="WP_143197554.1">
    <property type="nucleotide sequence ID" value="NZ_FSRA01000002.1"/>
</dbReference>
<proteinExistence type="predicted"/>